<gene>
    <name evidence="1" type="ORF">BECKTC1821D_GA0114238_102820</name>
</gene>
<evidence type="ECO:0000313" key="1">
    <source>
        <dbReference type="EMBL" id="VFK46138.1"/>
    </source>
</evidence>
<organism evidence="1">
    <name type="scientific">Candidatus Kentrum sp. TC</name>
    <dbReference type="NCBI Taxonomy" id="2126339"/>
    <lineage>
        <taxon>Bacteria</taxon>
        <taxon>Pseudomonadati</taxon>
        <taxon>Pseudomonadota</taxon>
        <taxon>Gammaproteobacteria</taxon>
        <taxon>Candidatus Kentrum</taxon>
    </lineage>
</organism>
<accession>A0A450YX74</accession>
<dbReference type="AlphaFoldDB" id="A0A450YX74"/>
<sequence>MATASKRYDDVVREYIDFINEQVGTYMDAMAGFAGHHTRVQRQVHRVQRPVGKRKEQGETVVVWASYEDPSQPDVIHNRIVRADDYLKANSSGGSNEQQHARAIIIFLFTYWEDEIRPRLAASKAVSVSEVCSDIMGDIRILRNAILHAKGIIRSTEHRRLRVLNSMFPSDMPIHISYEDMHRLFVLIKQDCSRLMLEWLGVNDGPVSPEQIKDFAILKNV</sequence>
<protein>
    <submittedName>
        <fullName evidence="1">Uncharacterized protein</fullName>
    </submittedName>
</protein>
<name>A0A450YX74_9GAMM</name>
<proteinExistence type="predicted"/>
<reference evidence="1" key="1">
    <citation type="submission" date="2019-02" db="EMBL/GenBank/DDBJ databases">
        <authorList>
            <person name="Gruber-Vodicka R. H."/>
            <person name="Seah K. B. B."/>
        </authorList>
    </citation>
    <scope>NUCLEOTIDE SEQUENCE</scope>
    <source>
        <strain evidence="1">BECK_BZ123</strain>
    </source>
</reference>
<dbReference type="EMBL" id="CAADFS010000028">
    <property type="protein sequence ID" value="VFK46138.1"/>
    <property type="molecule type" value="Genomic_DNA"/>
</dbReference>